<dbReference type="GO" id="GO:0016020">
    <property type="term" value="C:membrane"/>
    <property type="evidence" value="ECO:0007669"/>
    <property type="project" value="UniProtKB-SubCell"/>
</dbReference>
<keyword evidence="4 7" id="KW-0812">Transmembrane</keyword>
<dbReference type="InterPro" id="IPR002416">
    <property type="entry name" value="T2SS_protein-GspH"/>
</dbReference>
<keyword evidence="3" id="KW-0488">Methylation</keyword>
<sequence>MRKQSGFTLIELMIVVAIIGILAAIVIPQYRDYASRTKWANNVSAVRAVQVAIGECANDKQDVGHADCQTAVT</sequence>
<dbReference type="NCBIfam" id="TIGR02532">
    <property type="entry name" value="IV_pilin_GFxxxE"/>
    <property type="match status" value="1"/>
</dbReference>
<keyword evidence="5 7" id="KW-1133">Transmembrane helix</keyword>
<comment type="similarity">
    <text evidence="2">Belongs to the N-Me-Phe pilin family.</text>
</comment>
<name>A0A944MCS9_9GAMM</name>
<dbReference type="Proteomes" id="UP000770889">
    <property type="component" value="Unassembled WGS sequence"/>
</dbReference>
<feature type="non-terminal residue" evidence="8">
    <location>
        <position position="73"/>
    </location>
</feature>
<feature type="transmembrane region" description="Helical" evidence="7">
    <location>
        <begin position="6"/>
        <end position="27"/>
    </location>
</feature>
<dbReference type="PANTHER" id="PTHR30093:SF34">
    <property type="entry name" value="PREPILIN PEPTIDASE-DEPENDENT PROTEIN D"/>
    <property type="match status" value="1"/>
</dbReference>
<dbReference type="GO" id="GO:0015627">
    <property type="term" value="C:type II protein secretion system complex"/>
    <property type="evidence" value="ECO:0007669"/>
    <property type="project" value="InterPro"/>
</dbReference>
<evidence type="ECO:0000256" key="1">
    <source>
        <dbReference type="ARBA" id="ARBA00004167"/>
    </source>
</evidence>
<evidence type="ECO:0000256" key="3">
    <source>
        <dbReference type="ARBA" id="ARBA00022481"/>
    </source>
</evidence>
<dbReference type="Gene3D" id="3.30.700.10">
    <property type="entry name" value="Glycoprotein, Type 4 Pilin"/>
    <property type="match status" value="1"/>
</dbReference>
<dbReference type="InterPro" id="IPR045584">
    <property type="entry name" value="Pilin-like"/>
</dbReference>
<evidence type="ECO:0000256" key="5">
    <source>
        <dbReference type="ARBA" id="ARBA00022989"/>
    </source>
</evidence>
<dbReference type="PRINTS" id="PR00885">
    <property type="entry name" value="BCTERIALGSPH"/>
</dbReference>
<dbReference type="GO" id="GO:0015628">
    <property type="term" value="P:protein secretion by the type II secretion system"/>
    <property type="evidence" value="ECO:0007669"/>
    <property type="project" value="InterPro"/>
</dbReference>
<evidence type="ECO:0000256" key="4">
    <source>
        <dbReference type="ARBA" id="ARBA00022692"/>
    </source>
</evidence>
<accession>A0A944MCS9</accession>
<reference evidence="8 9" key="1">
    <citation type="submission" date="2021-05" db="EMBL/GenBank/DDBJ databases">
        <title>Genetic and Functional Diversity in Clade A Lucinid endosymbionts from the Bahamas.</title>
        <authorList>
            <person name="Giani N.M."/>
            <person name="Engel A.S."/>
            <person name="Campbell B.J."/>
        </authorList>
    </citation>
    <scope>NUCLEOTIDE SEQUENCE [LARGE SCALE GENOMIC DNA]</scope>
    <source>
        <strain evidence="8">LUC16012Gg_MoonRockCtena</strain>
    </source>
</reference>
<dbReference type="InterPro" id="IPR012902">
    <property type="entry name" value="N_methyl_site"/>
</dbReference>
<gene>
    <name evidence="8" type="ORF">KME65_20095</name>
</gene>
<comment type="subcellular location">
    <subcellularLocation>
        <location evidence="1">Membrane</location>
        <topology evidence="1">Single-pass membrane protein</topology>
    </subcellularLocation>
</comment>
<evidence type="ECO:0000256" key="2">
    <source>
        <dbReference type="ARBA" id="ARBA00005233"/>
    </source>
</evidence>
<dbReference type="PROSITE" id="PS00409">
    <property type="entry name" value="PROKAR_NTER_METHYL"/>
    <property type="match status" value="1"/>
</dbReference>
<proteinExistence type="inferred from homology"/>
<dbReference type="SUPFAM" id="SSF54523">
    <property type="entry name" value="Pili subunits"/>
    <property type="match status" value="1"/>
</dbReference>
<evidence type="ECO:0000313" key="8">
    <source>
        <dbReference type="EMBL" id="MBT2991270.1"/>
    </source>
</evidence>
<evidence type="ECO:0000256" key="6">
    <source>
        <dbReference type="ARBA" id="ARBA00023136"/>
    </source>
</evidence>
<dbReference type="AlphaFoldDB" id="A0A944MCS9"/>
<dbReference type="EMBL" id="JAHHGM010000035">
    <property type="protein sequence ID" value="MBT2991270.1"/>
    <property type="molecule type" value="Genomic_DNA"/>
</dbReference>
<evidence type="ECO:0000313" key="9">
    <source>
        <dbReference type="Proteomes" id="UP000770889"/>
    </source>
</evidence>
<organism evidence="8 9">
    <name type="scientific">Candidatus Thiodiazotropha taylori</name>
    <dbReference type="NCBI Taxonomy" id="2792791"/>
    <lineage>
        <taxon>Bacteria</taxon>
        <taxon>Pseudomonadati</taxon>
        <taxon>Pseudomonadota</taxon>
        <taxon>Gammaproteobacteria</taxon>
        <taxon>Chromatiales</taxon>
        <taxon>Sedimenticolaceae</taxon>
        <taxon>Candidatus Thiodiazotropha</taxon>
    </lineage>
</organism>
<dbReference type="PANTHER" id="PTHR30093">
    <property type="entry name" value="GENERAL SECRETION PATHWAY PROTEIN G"/>
    <property type="match status" value="1"/>
</dbReference>
<dbReference type="Pfam" id="PF07963">
    <property type="entry name" value="N_methyl"/>
    <property type="match status" value="1"/>
</dbReference>
<protein>
    <submittedName>
        <fullName evidence="8">Prepilin-type N-terminal cleavage/methylation domain-containing protein</fullName>
    </submittedName>
</protein>
<comment type="caution">
    <text evidence="8">The sequence shown here is derived from an EMBL/GenBank/DDBJ whole genome shotgun (WGS) entry which is preliminary data.</text>
</comment>
<evidence type="ECO:0000256" key="7">
    <source>
        <dbReference type="SAM" id="Phobius"/>
    </source>
</evidence>
<keyword evidence="6 7" id="KW-0472">Membrane</keyword>